<comment type="caution">
    <text evidence="2">The sequence shown here is derived from an EMBL/GenBank/DDBJ whole genome shotgun (WGS) entry which is preliminary data.</text>
</comment>
<dbReference type="OrthoDB" id="3533156at2"/>
<dbReference type="InterPro" id="IPR016181">
    <property type="entry name" value="Acyl_CoA_acyltransferase"/>
</dbReference>
<organism evidence="2 3">
    <name type="scientific">Stackebrandtia endophytica</name>
    <dbReference type="NCBI Taxonomy" id="1496996"/>
    <lineage>
        <taxon>Bacteria</taxon>
        <taxon>Bacillati</taxon>
        <taxon>Actinomycetota</taxon>
        <taxon>Actinomycetes</taxon>
        <taxon>Glycomycetales</taxon>
        <taxon>Glycomycetaceae</taxon>
        <taxon>Stackebrandtia</taxon>
    </lineage>
</organism>
<keyword evidence="3" id="KW-1185">Reference proteome</keyword>
<dbReference type="AlphaFoldDB" id="A0A543AVR0"/>
<dbReference type="PANTHER" id="PTHR43792:SF1">
    <property type="entry name" value="N-ACETYLTRANSFERASE DOMAIN-CONTAINING PROTEIN"/>
    <property type="match status" value="1"/>
</dbReference>
<dbReference type="RefSeq" id="WP_142038401.1">
    <property type="nucleotide sequence ID" value="NZ_JBHTGS010000001.1"/>
</dbReference>
<dbReference type="PANTHER" id="PTHR43792">
    <property type="entry name" value="GNAT FAMILY, PUTATIVE (AFU_ORTHOLOGUE AFUA_3G00765)-RELATED-RELATED"/>
    <property type="match status" value="1"/>
</dbReference>
<feature type="domain" description="N-acetyltransferase" evidence="1">
    <location>
        <begin position="10"/>
        <end position="146"/>
    </location>
</feature>
<dbReference type="Pfam" id="PF13302">
    <property type="entry name" value="Acetyltransf_3"/>
    <property type="match status" value="1"/>
</dbReference>
<evidence type="ECO:0000313" key="3">
    <source>
        <dbReference type="Proteomes" id="UP000317043"/>
    </source>
</evidence>
<dbReference type="Proteomes" id="UP000317043">
    <property type="component" value="Unassembled WGS sequence"/>
</dbReference>
<keyword evidence="2" id="KW-0808">Transferase</keyword>
<dbReference type="InParanoid" id="A0A543AVR0"/>
<protein>
    <submittedName>
        <fullName evidence="2">RimJ/RimL family protein N-acetyltransferase</fullName>
    </submittedName>
</protein>
<dbReference type="SUPFAM" id="SSF55729">
    <property type="entry name" value="Acyl-CoA N-acyltransferases (Nat)"/>
    <property type="match status" value="1"/>
</dbReference>
<dbReference type="EMBL" id="VFOW01000001">
    <property type="protein sequence ID" value="TQL76665.1"/>
    <property type="molecule type" value="Genomic_DNA"/>
</dbReference>
<evidence type="ECO:0000313" key="2">
    <source>
        <dbReference type="EMBL" id="TQL76665.1"/>
    </source>
</evidence>
<reference evidence="2 3" key="1">
    <citation type="submission" date="2019-06" db="EMBL/GenBank/DDBJ databases">
        <title>Sequencing the genomes of 1000 actinobacteria strains.</title>
        <authorList>
            <person name="Klenk H.-P."/>
        </authorList>
    </citation>
    <scope>NUCLEOTIDE SEQUENCE [LARGE SCALE GENOMIC DNA]</scope>
    <source>
        <strain evidence="2 3">DSM 45928</strain>
    </source>
</reference>
<accession>A0A543AVR0</accession>
<gene>
    <name evidence="2" type="ORF">FB566_2200</name>
</gene>
<proteinExistence type="predicted"/>
<dbReference type="InterPro" id="IPR000182">
    <property type="entry name" value="GNAT_dom"/>
</dbReference>
<dbReference type="Gene3D" id="3.40.630.30">
    <property type="match status" value="1"/>
</dbReference>
<name>A0A543AVR0_9ACTN</name>
<sequence>MTTTVLTTERIRLRRFTPDDVTLLHRLDADPEVMAYLTGGGATPLEEIREQLTGYLDVYEKHDGPGHWPPRNSTARSSVGSPSNRVIRAWNWDGLRRESWGKGYAAETAIALVDAAFTRFGAERVWAQTMAVNRRSRRVMERTGLRYIRTFHPTFDDPIPGTEHGEVEYAITRQQWRRQA</sequence>
<dbReference type="InterPro" id="IPR051531">
    <property type="entry name" value="N-acetyltransferase"/>
</dbReference>
<evidence type="ECO:0000259" key="1">
    <source>
        <dbReference type="Pfam" id="PF13302"/>
    </source>
</evidence>
<dbReference type="GO" id="GO:0016747">
    <property type="term" value="F:acyltransferase activity, transferring groups other than amino-acyl groups"/>
    <property type="evidence" value="ECO:0007669"/>
    <property type="project" value="InterPro"/>
</dbReference>